<dbReference type="InterPro" id="IPR011106">
    <property type="entry name" value="MANSC_N"/>
</dbReference>
<dbReference type="InterPro" id="IPR036055">
    <property type="entry name" value="LDL_receptor-like_sf"/>
</dbReference>
<evidence type="ECO:0000313" key="14">
    <source>
        <dbReference type="Ensembl" id="ENSACIP00000025396.1"/>
    </source>
</evidence>
<dbReference type="Pfam" id="PF00014">
    <property type="entry name" value="Kunitz_BPTI"/>
    <property type="match status" value="2"/>
</dbReference>
<evidence type="ECO:0000256" key="5">
    <source>
        <dbReference type="ARBA" id="ARBA00023136"/>
    </source>
</evidence>
<dbReference type="Pfam" id="PF22352">
    <property type="entry name" value="K319L-like_PKD"/>
    <property type="match status" value="1"/>
</dbReference>
<sequence length="507" mass="56202">MSKFSSSSLFLLLALLRPGAATEDAHCSGAFLSGKDNFVLYTEDSVKEGAALLETPSFSTDAECERACCKDPRCNLALLEPRGTATHNRTCVLFDCVQRNRFVCRFVSQDKYQSYIRESVFQKYLGTRGHVRPRLISVYEKDSPIANAGRDVTVQPGETVTLNGTESLARGDAEIKDYRWSLESGGNNVKMEKTDLPDQVQLSNLQPGSYVFKLTVTDSNGQSDNEKVTVLVLNPQQTSLYCRAPTKVGPCRAAFTRWHYNATKGDCEQFVFGGCKGNNNNFLSKEHHNAQDLCVSMCVCVSVCVFTEVCDSPCGPDQLTCDSGCCLDRSLECDNVKQCSDGSDENQCNKCNRHPPTHTHTHTHTHSVCLSQCTEPPRTGPCRAKFTHWYYDPLSKKCHRFTFGGCDGNTNNFVKKQECIKACDGVTESDVFPKSLFERLDPEENENSGSITLAVILSVGIMALLAILAYCFLKARRKRTHRPVNSTAHEALPEEDTSVYNSTTKPV</sequence>
<dbReference type="InterPro" id="IPR002223">
    <property type="entry name" value="Kunitz_BPTI"/>
</dbReference>
<dbReference type="STRING" id="61819.ENSACIP00000025396"/>
<feature type="domain" description="BPTI/Kunitz inhibitor" evidence="12">
    <location>
        <begin position="242"/>
        <end position="287"/>
    </location>
</feature>
<evidence type="ECO:0000256" key="8">
    <source>
        <dbReference type="PROSITE-ProRule" id="PRU00124"/>
    </source>
</evidence>
<evidence type="ECO:0000256" key="2">
    <source>
        <dbReference type="ARBA" id="ARBA00022692"/>
    </source>
</evidence>
<protein>
    <submittedName>
        <fullName evidence="14">Serine peptidase inhibitor, Kunitz type 1 b</fullName>
    </submittedName>
</protein>
<feature type="disulfide bond" evidence="8">
    <location>
        <begin position="314"/>
        <end position="326"/>
    </location>
</feature>
<keyword evidence="7" id="KW-0325">Glycoprotein</keyword>
<dbReference type="PROSITE" id="PS50068">
    <property type="entry name" value="LDLRA_2"/>
    <property type="match status" value="1"/>
</dbReference>
<dbReference type="PROSITE" id="PS50986">
    <property type="entry name" value="MANSC"/>
    <property type="match status" value="1"/>
</dbReference>
<feature type="transmembrane region" description="Helical" evidence="10">
    <location>
        <begin position="451"/>
        <end position="473"/>
    </location>
</feature>
<feature type="domain" description="MANSC" evidence="13">
    <location>
        <begin position="34"/>
        <end position="115"/>
    </location>
</feature>
<organism evidence="14 15">
    <name type="scientific">Amphilophus citrinellus</name>
    <name type="common">Midas cichlid</name>
    <name type="synonym">Cichlasoma citrinellum</name>
    <dbReference type="NCBI Taxonomy" id="61819"/>
    <lineage>
        <taxon>Eukaryota</taxon>
        <taxon>Metazoa</taxon>
        <taxon>Chordata</taxon>
        <taxon>Craniata</taxon>
        <taxon>Vertebrata</taxon>
        <taxon>Euteleostomi</taxon>
        <taxon>Actinopterygii</taxon>
        <taxon>Neopterygii</taxon>
        <taxon>Teleostei</taxon>
        <taxon>Neoteleostei</taxon>
        <taxon>Acanthomorphata</taxon>
        <taxon>Ovalentaria</taxon>
        <taxon>Cichlomorphae</taxon>
        <taxon>Cichliformes</taxon>
        <taxon>Cichlidae</taxon>
        <taxon>New World cichlids</taxon>
        <taxon>Cichlasomatinae</taxon>
        <taxon>Heroini</taxon>
        <taxon>Amphilophus</taxon>
    </lineage>
</organism>
<feature type="disulfide bond" evidence="8">
    <location>
        <begin position="333"/>
        <end position="348"/>
    </location>
</feature>
<dbReference type="PANTHER" id="PTHR46750:SF1">
    <property type="entry name" value="KUNITZ-TYPE PROTEASE INHIBITOR 1"/>
    <property type="match status" value="1"/>
</dbReference>
<dbReference type="PANTHER" id="PTHR46750">
    <property type="entry name" value="KUNITZ-TYPE PROTEASE INHIBITOR 1"/>
    <property type="match status" value="1"/>
</dbReference>
<reference evidence="14" key="2">
    <citation type="submission" date="2025-09" db="UniProtKB">
        <authorList>
            <consortium name="Ensembl"/>
        </authorList>
    </citation>
    <scope>IDENTIFICATION</scope>
</reference>
<evidence type="ECO:0000256" key="6">
    <source>
        <dbReference type="ARBA" id="ARBA00023157"/>
    </source>
</evidence>
<dbReference type="CDD" id="cd00146">
    <property type="entry name" value="PKD"/>
    <property type="match status" value="1"/>
</dbReference>
<dbReference type="InterPro" id="IPR036880">
    <property type="entry name" value="Kunitz_BPTI_sf"/>
</dbReference>
<dbReference type="PROSITE" id="PS00280">
    <property type="entry name" value="BPTI_KUNITZ_1"/>
    <property type="match status" value="1"/>
</dbReference>
<keyword evidence="3 11" id="KW-0732">Signal</keyword>
<dbReference type="Ensembl" id="ENSACIT00000026061.1">
    <property type="protein sequence ID" value="ENSACIP00000025396.1"/>
    <property type="gene ID" value="ENSACIG00000019483.1"/>
</dbReference>
<evidence type="ECO:0000256" key="1">
    <source>
        <dbReference type="ARBA" id="ARBA00004370"/>
    </source>
</evidence>
<dbReference type="InterPro" id="IPR013980">
    <property type="entry name" value="MANSC_dom"/>
</dbReference>
<accession>A0A3Q0SQ18</accession>
<dbReference type="InterPro" id="IPR013783">
    <property type="entry name" value="Ig-like_fold"/>
</dbReference>
<dbReference type="InterPro" id="IPR022409">
    <property type="entry name" value="PKD/Chitinase_dom"/>
</dbReference>
<dbReference type="Pfam" id="PF00057">
    <property type="entry name" value="Ldl_recept_a"/>
    <property type="match status" value="1"/>
</dbReference>
<dbReference type="OMA" id="HRNRFVC"/>
<evidence type="ECO:0000259" key="12">
    <source>
        <dbReference type="PROSITE" id="PS50279"/>
    </source>
</evidence>
<name>A0A3Q0SQ18_AMPCI</name>
<evidence type="ECO:0000256" key="11">
    <source>
        <dbReference type="SAM" id="SignalP"/>
    </source>
</evidence>
<proteinExistence type="predicted"/>
<dbReference type="CDD" id="cd22623">
    <property type="entry name" value="Kunitz_HAI1_1-like"/>
    <property type="match status" value="1"/>
</dbReference>
<dbReference type="Gene3D" id="2.60.40.10">
    <property type="entry name" value="Immunoglobulins"/>
    <property type="match status" value="1"/>
</dbReference>
<evidence type="ECO:0000256" key="3">
    <source>
        <dbReference type="ARBA" id="ARBA00022729"/>
    </source>
</evidence>
<dbReference type="CDD" id="cd00112">
    <property type="entry name" value="LDLa"/>
    <property type="match status" value="1"/>
</dbReference>
<dbReference type="SMART" id="SM00765">
    <property type="entry name" value="MANEC"/>
    <property type="match status" value="1"/>
</dbReference>
<reference evidence="14" key="1">
    <citation type="submission" date="2025-08" db="UniProtKB">
        <authorList>
            <consortium name="Ensembl"/>
        </authorList>
    </citation>
    <scope>IDENTIFICATION</scope>
</reference>
<feature type="disulfide bond" evidence="8">
    <location>
        <begin position="321"/>
        <end position="339"/>
    </location>
</feature>
<dbReference type="GO" id="GO:0005886">
    <property type="term" value="C:plasma membrane"/>
    <property type="evidence" value="ECO:0007669"/>
    <property type="project" value="TreeGrafter"/>
</dbReference>
<feature type="compositionally biased region" description="Polar residues" evidence="9">
    <location>
        <begin position="498"/>
        <end position="507"/>
    </location>
</feature>
<evidence type="ECO:0000256" key="7">
    <source>
        <dbReference type="ARBA" id="ARBA00023180"/>
    </source>
</evidence>
<keyword evidence="15" id="KW-1185">Reference proteome</keyword>
<feature type="signal peptide" evidence="11">
    <location>
        <begin position="1"/>
        <end position="21"/>
    </location>
</feature>
<dbReference type="SMART" id="SM00192">
    <property type="entry name" value="LDLa"/>
    <property type="match status" value="1"/>
</dbReference>
<dbReference type="InterPro" id="IPR002172">
    <property type="entry name" value="LDrepeatLR_classA_rpt"/>
</dbReference>
<comment type="subcellular location">
    <subcellularLocation>
        <location evidence="1">Membrane</location>
    </subcellularLocation>
</comment>
<dbReference type="Pfam" id="PF07502">
    <property type="entry name" value="MANEC"/>
    <property type="match status" value="1"/>
</dbReference>
<dbReference type="Gene3D" id="4.10.400.10">
    <property type="entry name" value="Low-density Lipoprotein Receptor"/>
    <property type="match status" value="1"/>
</dbReference>
<evidence type="ECO:0000259" key="13">
    <source>
        <dbReference type="PROSITE" id="PS50986"/>
    </source>
</evidence>
<dbReference type="GO" id="GO:0004867">
    <property type="term" value="F:serine-type endopeptidase inhibitor activity"/>
    <property type="evidence" value="ECO:0007669"/>
    <property type="project" value="InterPro"/>
</dbReference>
<dbReference type="FunFam" id="2.60.40.10:FF:000061">
    <property type="entry name" value="Dyslexia-associated protein KIAA0319 homolog"/>
    <property type="match status" value="1"/>
</dbReference>
<evidence type="ECO:0000256" key="4">
    <source>
        <dbReference type="ARBA" id="ARBA00022989"/>
    </source>
</evidence>
<evidence type="ECO:0000256" key="10">
    <source>
        <dbReference type="SAM" id="Phobius"/>
    </source>
</evidence>
<dbReference type="SUPFAM" id="SSF49299">
    <property type="entry name" value="PKD domain"/>
    <property type="match status" value="1"/>
</dbReference>
<dbReference type="PROSITE" id="PS50279">
    <property type="entry name" value="BPTI_KUNITZ_2"/>
    <property type="match status" value="2"/>
</dbReference>
<dbReference type="PRINTS" id="PR00759">
    <property type="entry name" value="BASICPTASE"/>
</dbReference>
<dbReference type="SUPFAM" id="SSF57424">
    <property type="entry name" value="LDL receptor-like module"/>
    <property type="match status" value="1"/>
</dbReference>
<dbReference type="AlphaFoldDB" id="A0A3Q0SQ18"/>
<dbReference type="SUPFAM" id="SSF57362">
    <property type="entry name" value="BPTI-like"/>
    <property type="match status" value="2"/>
</dbReference>
<feature type="domain" description="BPTI/Kunitz inhibitor" evidence="12">
    <location>
        <begin position="373"/>
        <end position="423"/>
    </location>
</feature>
<dbReference type="GeneTree" id="ENSGT00940000164935"/>
<dbReference type="Proteomes" id="UP000261340">
    <property type="component" value="Unplaced"/>
</dbReference>
<dbReference type="InterPro" id="IPR035986">
    <property type="entry name" value="PKD_dom_sf"/>
</dbReference>
<keyword evidence="5 10" id="KW-0472">Membrane</keyword>
<dbReference type="SMART" id="SM00131">
    <property type="entry name" value="KU"/>
    <property type="match status" value="2"/>
</dbReference>
<feature type="chain" id="PRO_5018577327" evidence="11">
    <location>
        <begin position="22"/>
        <end position="507"/>
    </location>
</feature>
<feature type="region of interest" description="Disordered" evidence="9">
    <location>
        <begin position="483"/>
        <end position="507"/>
    </location>
</feature>
<keyword evidence="4 10" id="KW-1133">Transmembrane helix</keyword>
<dbReference type="GO" id="GO:0060429">
    <property type="term" value="P:epithelium development"/>
    <property type="evidence" value="ECO:0007669"/>
    <property type="project" value="TreeGrafter"/>
</dbReference>
<evidence type="ECO:0000313" key="15">
    <source>
        <dbReference type="Proteomes" id="UP000261340"/>
    </source>
</evidence>
<dbReference type="InterPro" id="IPR020901">
    <property type="entry name" value="Prtase_inh_Kunz-CS"/>
</dbReference>
<dbReference type="GO" id="GO:0008544">
    <property type="term" value="P:epidermis development"/>
    <property type="evidence" value="ECO:0007669"/>
    <property type="project" value="TreeGrafter"/>
</dbReference>
<dbReference type="SMART" id="SM00089">
    <property type="entry name" value="PKD"/>
    <property type="match status" value="1"/>
</dbReference>
<dbReference type="CDD" id="cd22624">
    <property type="entry name" value="Kunitz_HAI1_2-like"/>
    <property type="match status" value="1"/>
</dbReference>
<dbReference type="Gene3D" id="4.10.410.10">
    <property type="entry name" value="Pancreatic trypsin inhibitor Kunitz domain"/>
    <property type="match status" value="2"/>
</dbReference>
<evidence type="ECO:0000256" key="9">
    <source>
        <dbReference type="SAM" id="MobiDB-lite"/>
    </source>
</evidence>
<dbReference type="GO" id="GO:0030198">
    <property type="term" value="P:extracellular matrix organization"/>
    <property type="evidence" value="ECO:0007669"/>
    <property type="project" value="TreeGrafter"/>
</dbReference>
<keyword evidence="6 8" id="KW-1015">Disulfide bond</keyword>
<keyword evidence="2 10" id="KW-0812">Transmembrane</keyword>